<evidence type="ECO:0000313" key="1">
    <source>
        <dbReference type="EMBL" id="MCW6512042.1"/>
    </source>
</evidence>
<comment type="caution">
    <text evidence="1">The sequence shown here is derived from an EMBL/GenBank/DDBJ whole genome shotgun (WGS) entry which is preliminary data.</text>
</comment>
<reference evidence="1" key="1">
    <citation type="submission" date="2022-05" db="EMBL/GenBank/DDBJ databases">
        <authorList>
            <person name="Pankratov T."/>
        </authorList>
    </citation>
    <scope>NUCLEOTIDE SEQUENCE</scope>
    <source>
        <strain evidence="1">BP6-180914</strain>
    </source>
</reference>
<proteinExistence type="predicted"/>
<keyword evidence="2" id="KW-1185">Reference proteome</keyword>
<protein>
    <submittedName>
        <fullName evidence="1">Uncharacterized protein</fullName>
    </submittedName>
</protein>
<evidence type="ECO:0000313" key="2">
    <source>
        <dbReference type="Proteomes" id="UP001165667"/>
    </source>
</evidence>
<dbReference type="EMBL" id="JAMOIM010000038">
    <property type="protein sequence ID" value="MCW6512042.1"/>
    <property type="molecule type" value="Genomic_DNA"/>
</dbReference>
<name>A0AA41ZA12_9HYPH</name>
<accession>A0AA41ZA12</accession>
<dbReference type="Proteomes" id="UP001165667">
    <property type="component" value="Unassembled WGS sequence"/>
</dbReference>
<organism evidence="1 2">
    <name type="scientific">Lichenifustis flavocetrariae</name>
    <dbReference type="NCBI Taxonomy" id="2949735"/>
    <lineage>
        <taxon>Bacteria</taxon>
        <taxon>Pseudomonadati</taxon>
        <taxon>Pseudomonadota</taxon>
        <taxon>Alphaproteobacteria</taxon>
        <taxon>Hyphomicrobiales</taxon>
        <taxon>Lichenihabitantaceae</taxon>
        <taxon>Lichenifustis</taxon>
    </lineage>
</organism>
<sequence length="160" mass="17321">MKPWAAIMTALAIVAAPPRVVSAEEYGIGPWYVLAERDHAVAVLDDAVRTWTLMVRCTEGHVDFVVRRVDESAGSVSEIRRYQATLQVDRKPVGHLLAQTWSAGGYLVLDVGSLLPSLETGLRIDFSFTDGQSSTEASFLAIHTAAALKPVRDRCPAGVS</sequence>
<gene>
    <name evidence="1" type="ORF">M8523_29315</name>
</gene>
<dbReference type="AlphaFoldDB" id="A0AA41ZA12"/>
<dbReference type="RefSeq" id="WP_282588419.1">
    <property type="nucleotide sequence ID" value="NZ_JAMOIM010000038.1"/>
</dbReference>